<name>A0ABD3NUU3_9STRA</name>
<dbReference type="Proteomes" id="UP001516023">
    <property type="component" value="Unassembled WGS sequence"/>
</dbReference>
<evidence type="ECO:0000313" key="1">
    <source>
        <dbReference type="EMBL" id="KAL3779077.1"/>
    </source>
</evidence>
<dbReference type="AlphaFoldDB" id="A0ABD3NUU3"/>
<gene>
    <name evidence="1" type="ORF">HJC23_003395</name>
</gene>
<evidence type="ECO:0000313" key="2">
    <source>
        <dbReference type="Proteomes" id="UP001516023"/>
    </source>
</evidence>
<proteinExistence type="predicted"/>
<keyword evidence="2" id="KW-1185">Reference proteome</keyword>
<accession>A0ABD3NUU3</accession>
<dbReference type="EMBL" id="JABMIG020000406">
    <property type="protein sequence ID" value="KAL3779077.1"/>
    <property type="molecule type" value="Genomic_DNA"/>
</dbReference>
<organism evidence="1 2">
    <name type="scientific">Cyclotella cryptica</name>
    <dbReference type="NCBI Taxonomy" id="29204"/>
    <lineage>
        <taxon>Eukaryota</taxon>
        <taxon>Sar</taxon>
        <taxon>Stramenopiles</taxon>
        <taxon>Ochrophyta</taxon>
        <taxon>Bacillariophyta</taxon>
        <taxon>Coscinodiscophyceae</taxon>
        <taxon>Thalassiosirophycidae</taxon>
        <taxon>Stephanodiscales</taxon>
        <taxon>Stephanodiscaceae</taxon>
        <taxon>Cyclotella</taxon>
    </lineage>
</organism>
<reference evidence="1 2" key="1">
    <citation type="journal article" date="2020" name="G3 (Bethesda)">
        <title>Improved Reference Genome for Cyclotella cryptica CCMP332, a Model for Cell Wall Morphogenesis, Salinity Adaptation, and Lipid Production in Diatoms (Bacillariophyta).</title>
        <authorList>
            <person name="Roberts W.R."/>
            <person name="Downey K.M."/>
            <person name="Ruck E.C."/>
            <person name="Traller J.C."/>
            <person name="Alverson A.J."/>
        </authorList>
    </citation>
    <scope>NUCLEOTIDE SEQUENCE [LARGE SCALE GENOMIC DNA]</scope>
    <source>
        <strain evidence="1 2">CCMP332</strain>
    </source>
</reference>
<protein>
    <submittedName>
        <fullName evidence="1">Uncharacterized protein</fullName>
    </submittedName>
</protein>
<sequence>MMALPFLAFTDPRRRVDRDRTYNNRRRTQQGRSAGCCFGVENVKERERKFLAILNLVRLRKGLSQMRSTYDRNRKRPEENSQ</sequence>
<comment type="caution">
    <text evidence="1">The sequence shown here is derived from an EMBL/GenBank/DDBJ whole genome shotgun (WGS) entry which is preliminary data.</text>
</comment>